<evidence type="ECO:0000256" key="2">
    <source>
        <dbReference type="ARBA" id="ARBA00010044"/>
    </source>
</evidence>
<dbReference type="Pfam" id="PF01434">
    <property type="entry name" value="Peptidase_M41"/>
    <property type="match status" value="1"/>
</dbReference>
<dbReference type="GO" id="GO:0004222">
    <property type="term" value="F:metalloendopeptidase activity"/>
    <property type="evidence" value="ECO:0007669"/>
    <property type="project" value="InterPro"/>
</dbReference>
<gene>
    <name evidence="12" type="ORF">ECRASSUSDP1_LOCUS1316</name>
</gene>
<feature type="transmembrane region" description="Helical" evidence="10">
    <location>
        <begin position="162"/>
        <end position="185"/>
    </location>
</feature>
<dbReference type="InterPro" id="IPR000642">
    <property type="entry name" value="Peptidase_M41"/>
</dbReference>
<dbReference type="InterPro" id="IPR003960">
    <property type="entry name" value="ATPase_AAA_CS"/>
</dbReference>
<dbReference type="Gene3D" id="1.20.58.760">
    <property type="entry name" value="Peptidase M41"/>
    <property type="match status" value="1"/>
</dbReference>
<evidence type="ECO:0000259" key="11">
    <source>
        <dbReference type="SMART" id="SM00382"/>
    </source>
</evidence>
<evidence type="ECO:0000256" key="10">
    <source>
        <dbReference type="SAM" id="Phobius"/>
    </source>
</evidence>
<dbReference type="GO" id="GO:0005739">
    <property type="term" value="C:mitochondrion"/>
    <property type="evidence" value="ECO:0007669"/>
    <property type="project" value="TreeGrafter"/>
</dbReference>
<evidence type="ECO:0000256" key="7">
    <source>
        <dbReference type="ARBA" id="ARBA00022833"/>
    </source>
</evidence>
<dbReference type="GO" id="GO:0006508">
    <property type="term" value="P:proteolysis"/>
    <property type="evidence" value="ECO:0007669"/>
    <property type="project" value="UniProtKB-KW"/>
</dbReference>
<dbReference type="PANTHER" id="PTHR23076:SF97">
    <property type="entry name" value="ATP-DEPENDENT ZINC METALLOPROTEASE YME1L1"/>
    <property type="match status" value="1"/>
</dbReference>
<dbReference type="Pfam" id="PF00004">
    <property type="entry name" value="AAA"/>
    <property type="match status" value="1"/>
</dbReference>
<keyword evidence="4" id="KW-0645">Protease</keyword>
<dbReference type="GO" id="GO:0016887">
    <property type="term" value="F:ATP hydrolysis activity"/>
    <property type="evidence" value="ECO:0007669"/>
    <property type="project" value="InterPro"/>
</dbReference>
<dbReference type="GO" id="GO:0005524">
    <property type="term" value="F:ATP binding"/>
    <property type="evidence" value="ECO:0007669"/>
    <property type="project" value="UniProtKB-KW"/>
</dbReference>
<comment type="similarity">
    <text evidence="2">In the C-terminal section; belongs to the peptidase M41 family.</text>
</comment>
<evidence type="ECO:0000313" key="13">
    <source>
        <dbReference type="Proteomes" id="UP001295684"/>
    </source>
</evidence>
<dbReference type="Gene3D" id="3.40.50.300">
    <property type="entry name" value="P-loop containing nucleotide triphosphate hydrolases"/>
    <property type="match status" value="1"/>
</dbReference>
<dbReference type="InterPro" id="IPR027417">
    <property type="entry name" value="P-loop_NTPase"/>
</dbReference>
<evidence type="ECO:0000256" key="8">
    <source>
        <dbReference type="ARBA" id="ARBA00023049"/>
    </source>
</evidence>
<evidence type="ECO:0000256" key="1">
    <source>
        <dbReference type="ARBA" id="ARBA00001947"/>
    </source>
</evidence>
<comment type="cofactor">
    <cofactor evidence="1">
        <name>Zn(2+)</name>
        <dbReference type="ChEBI" id="CHEBI:29105"/>
    </cofactor>
</comment>
<keyword evidence="8" id="KW-0482">Metalloprotease</keyword>
<sequence length="687" mass="78371">MLSKLQPRRLIQVYRVMRATRVSRVSSLRYARPISVCNLHYFNKRFSSESYLIKTNDYTEEKLQRLEDLYEICQRDRGYNYDAFESSAYNYFKELNRRGKYRVVKRLYETYHLEQSHTPFTEKVDEQYRYALENITALNNAAMSAAMDDASYKNKSSSQKTYMIVDFIFNILSVGVILYVGLIFLGSLDFKSPDEMAKFEIKMADDIDTRLDDVKGIEEIKDEIRNLIKMIKDPFKYTEKGAKVHKGVLLFGDPGVGKTLLARAIAGESGVNFIFCTGSTFDEMFVGVGAKRVRQLFQTAREKSPCIIFIDEIDSLLSKSRRFAKEHSSNRSTLNQILAEMDGFNESENIIVIGATNHEGDLDPAAVRPGRFDKKIHVPKPDLDGRKDILKLYLEKVNITDDIEVEKLGKMTPGFSGADLENLVNTAIADAVHKDKTHADMKDFEEAKDRIIMGIERKNLHIGNRIRLNTAIREAGRALTCYYTEGSQKLYKATIVNRGASTGATFTLPDESDMIALSKEKLLAHIDICLGGMAAEEIIFKEFSPDNMNAISTEGGKHLARATNLAKSGVREYGMFGEEGSSFISSSKDDTSDEFTQMVDLKVKEILDESHERVHNLLKTKTKEIELLAKNLFWYDYLTEEEIKKILKGEKLDKYHIREWEDEEEYLFHFSASDENSDPSLSKPATI</sequence>
<dbReference type="SMART" id="SM00382">
    <property type="entry name" value="AAA"/>
    <property type="match status" value="1"/>
</dbReference>
<dbReference type="Proteomes" id="UP001295684">
    <property type="component" value="Unassembled WGS sequence"/>
</dbReference>
<evidence type="ECO:0000256" key="6">
    <source>
        <dbReference type="ARBA" id="ARBA00022801"/>
    </source>
</evidence>
<dbReference type="FunFam" id="1.10.8.60:FF:000001">
    <property type="entry name" value="ATP-dependent zinc metalloprotease FtsH"/>
    <property type="match status" value="1"/>
</dbReference>
<dbReference type="SUPFAM" id="SSF140990">
    <property type="entry name" value="FtsH protease domain-like"/>
    <property type="match status" value="1"/>
</dbReference>
<reference evidence="12" key="1">
    <citation type="submission" date="2023-07" db="EMBL/GenBank/DDBJ databases">
        <authorList>
            <consortium name="AG Swart"/>
            <person name="Singh M."/>
            <person name="Singh A."/>
            <person name="Seah K."/>
            <person name="Emmerich C."/>
        </authorList>
    </citation>
    <scope>NUCLEOTIDE SEQUENCE</scope>
    <source>
        <strain evidence="12">DP1</strain>
    </source>
</reference>
<keyword evidence="10" id="KW-1133">Transmembrane helix</keyword>
<organism evidence="12 13">
    <name type="scientific">Euplotes crassus</name>
    <dbReference type="NCBI Taxonomy" id="5936"/>
    <lineage>
        <taxon>Eukaryota</taxon>
        <taxon>Sar</taxon>
        <taxon>Alveolata</taxon>
        <taxon>Ciliophora</taxon>
        <taxon>Intramacronucleata</taxon>
        <taxon>Spirotrichea</taxon>
        <taxon>Hypotrichia</taxon>
        <taxon>Euplotida</taxon>
        <taxon>Euplotidae</taxon>
        <taxon>Moneuplotes</taxon>
    </lineage>
</organism>
<dbReference type="Pfam" id="PF17862">
    <property type="entry name" value="AAA_lid_3"/>
    <property type="match status" value="1"/>
</dbReference>
<evidence type="ECO:0000256" key="4">
    <source>
        <dbReference type="ARBA" id="ARBA00022670"/>
    </source>
</evidence>
<dbReference type="FunFam" id="3.40.50.300:FF:002568">
    <property type="entry name" value="Cell division protein (FtsH)"/>
    <property type="match status" value="1"/>
</dbReference>
<keyword evidence="7" id="KW-0862">Zinc</keyword>
<evidence type="ECO:0000256" key="3">
    <source>
        <dbReference type="ARBA" id="ARBA00010550"/>
    </source>
</evidence>
<dbReference type="EMBL" id="CAMPGE010001243">
    <property type="protein sequence ID" value="CAI2360021.1"/>
    <property type="molecule type" value="Genomic_DNA"/>
</dbReference>
<dbReference type="InterPro" id="IPR003593">
    <property type="entry name" value="AAA+_ATPase"/>
</dbReference>
<comment type="caution">
    <text evidence="12">The sequence shown here is derived from an EMBL/GenBank/DDBJ whole genome shotgun (WGS) entry which is preliminary data.</text>
</comment>
<keyword evidence="10" id="KW-0472">Membrane</keyword>
<keyword evidence="9" id="KW-0067">ATP-binding</keyword>
<dbReference type="InterPro" id="IPR037219">
    <property type="entry name" value="Peptidase_M41-like"/>
</dbReference>
<dbReference type="GO" id="GO:0046872">
    <property type="term" value="F:metal ion binding"/>
    <property type="evidence" value="ECO:0007669"/>
    <property type="project" value="UniProtKB-KW"/>
</dbReference>
<keyword evidence="5" id="KW-0479">Metal-binding</keyword>
<keyword evidence="9" id="KW-0547">Nucleotide-binding</keyword>
<proteinExistence type="inferred from homology"/>
<keyword evidence="6" id="KW-0378">Hydrolase</keyword>
<evidence type="ECO:0000256" key="5">
    <source>
        <dbReference type="ARBA" id="ARBA00022723"/>
    </source>
</evidence>
<comment type="similarity">
    <text evidence="9">Belongs to the AAA ATPase family.</text>
</comment>
<feature type="domain" description="AAA+ ATPase" evidence="11">
    <location>
        <begin position="244"/>
        <end position="382"/>
    </location>
</feature>
<dbReference type="PANTHER" id="PTHR23076">
    <property type="entry name" value="METALLOPROTEASE M41 FTSH"/>
    <property type="match status" value="1"/>
</dbReference>
<dbReference type="InterPro" id="IPR041569">
    <property type="entry name" value="AAA_lid_3"/>
</dbReference>
<dbReference type="AlphaFoldDB" id="A0AAD1U0Z6"/>
<name>A0AAD1U0Z6_EUPCR</name>
<dbReference type="Gene3D" id="1.10.8.60">
    <property type="match status" value="1"/>
</dbReference>
<comment type="similarity">
    <text evidence="3">In the N-terminal section; belongs to the AAA ATPase family.</text>
</comment>
<evidence type="ECO:0000313" key="12">
    <source>
        <dbReference type="EMBL" id="CAI2360021.1"/>
    </source>
</evidence>
<dbReference type="GO" id="GO:0004176">
    <property type="term" value="F:ATP-dependent peptidase activity"/>
    <property type="evidence" value="ECO:0007669"/>
    <property type="project" value="InterPro"/>
</dbReference>
<evidence type="ECO:0000256" key="9">
    <source>
        <dbReference type="RuleBase" id="RU003651"/>
    </source>
</evidence>
<keyword evidence="13" id="KW-1185">Reference proteome</keyword>
<dbReference type="SUPFAM" id="SSF52540">
    <property type="entry name" value="P-loop containing nucleoside triphosphate hydrolases"/>
    <property type="match status" value="1"/>
</dbReference>
<dbReference type="InterPro" id="IPR003959">
    <property type="entry name" value="ATPase_AAA_core"/>
</dbReference>
<keyword evidence="10" id="KW-0812">Transmembrane</keyword>
<accession>A0AAD1U0Z6</accession>
<dbReference type="PROSITE" id="PS00674">
    <property type="entry name" value="AAA"/>
    <property type="match status" value="1"/>
</dbReference>
<protein>
    <recommendedName>
        <fullName evidence="11">AAA+ ATPase domain-containing protein</fullName>
    </recommendedName>
</protein>